<dbReference type="AlphaFoldDB" id="A0A8H6B087"/>
<keyword evidence="3" id="KW-1185">Reference proteome</keyword>
<proteinExistence type="predicted"/>
<organism evidence="2 3">
    <name type="scientific">Botrytis fragariae</name>
    <dbReference type="NCBI Taxonomy" id="1964551"/>
    <lineage>
        <taxon>Eukaryota</taxon>
        <taxon>Fungi</taxon>
        <taxon>Dikarya</taxon>
        <taxon>Ascomycota</taxon>
        <taxon>Pezizomycotina</taxon>
        <taxon>Leotiomycetes</taxon>
        <taxon>Helotiales</taxon>
        <taxon>Sclerotiniaceae</taxon>
        <taxon>Botrytis</taxon>
    </lineage>
</organism>
<gene>
    <name evidence="2" type="ORF">Bfra_003161</name>
</gene>
<evidence type="ECO:0000256" key="1">
    <source>
        <dbReference type="SAM" id="Phobius"/>
    </source>
</evidence>
<keyword evidence="1" id="KW-1133">Transmembrane helix</keyword>
<name>A0A8H6B087_9HELO</name>
<dbReference type="RefSeq" id="XP_037195701.1">
    <property type="nucleotide sequence ID" value="XM_037333573.1"/>
</dbReference>
<evidence type="ECO:0000313" key="2">
    <source>
        <dbReference type="EMBL" id="KAF5876755.1"/>
    </source>
</evidence>
<dbReference type="OrthoDB" id="3528304at2759"/>
<comment type="caution">
    <text evidence="2">The sequence shown here is derived from an EMBL/GenBank/DDBJ whole genome shotgun (WGS) entry which is preliminary data.</text>
</comment>
<sequence>MPPLPPPKKSPFPLFSNKMSYHENPFFEATLHETHPYVPYAPARPQKQYLAIPAVPSGAPMQPISSHLSEPPLLLILFVCVLVAGYAYRMFARNSCGCGAHKTRYSTEKAATYKETVGEPDLDLEMEHHRGVPAPGIKQLFWACSDFGNRASKKIISENMFATTQPSDNVDRED</sequence>
<accession>A0A8H6B087</accession>
<reference evidence="2 3" key="1">
    <citation type="journal article" date="2020" name="Phytopathology">
        <title>A high-quality genome resource of Botrytis fragariae, a new and rapidly spreading fungal pathogen causing strawberry gray mold in the U.S.A.</title>
        <authorList>
            <person name="Wu Y."/>
            <person name="Saski C.A."/>
            <person name="Schnabel G."/>
            <person name="Xiao S."/>
            <person name="Hu M."/>
        </authorList>
    </citation>
    <scope>NUCLEOTIDE SEQUENCE [LARGE SCALE GENOMIC DNA]</scope>
    <source>
        <strain evidence="2 3">BVB16</strain>
    </source>
</reference>
<feature type="transmembrane region" description="Helical" evidence="1">
    <location>
        <begin position="73"/>
        <end position="92"/>
    </location>
</feature>
<evidence type="ECO:0000313" key="3">
    <source>
        <dbReference type="Proteomes" id="UP000531561"/>
    </source>
</evidence>
<dbReference type="EMBL" id="JABFCT010000004">
    <property type="protein sequence ID" value="KAF5876755.1"/>
    <property type="molecule type" value="Genomic_DNA"/>
</dbReference>
<keyword evidence="1" id="KW-0812">Transmembrane</keyword>
<dbReference type="GeneID" id="59257265"/>
<dbReference type="Proteomes" id="UP000531561">
    <property type="component" value="Unassembled WGS sequence"/>
</dbReference>
<protein>
    <submittedName>
        <fullName evidence="2">Uncharacterized protein</fullName>
    </submittedName>
</protein>
<keyword evidence="1" id="KW-0472">Membrane</keyword>